<dbReference type="GO" id="GO:0000976">
    <property type="term" value="F:transcription cis-regulatory region binding"/>
    <property type="evidence" value="ECO:0007669"/>
    <property type="project" value="TreeGrafter"/>
</dbReference>
<proteinExistence type="predicted"/>
<dbReference type="InterPro" id="IPR050109">
    <property type="entry name" value="HTH-type_TetR-like_transc_reg"/>
</dbReference>
<dbReference type="Proteomes" id="UP000291591">
    <property type="component" value="Unassembled WGS sequence"/>
</dbReference>
<dbReference type="Pfam" id="PF17932">
    <property type="entry name" value="TetR_C_24"/>
    <property type="match status" value="1"/>
</dbReference>
<feature type="region of interest" description="Disordered" evidence="5">
    <location>
        <begin position="1"/>
        <end position="33"/>
    </location>
</feature>
<keyword evidence="3" id="KW-0804">Transcription</keyword>
<evidence type="ECO:0000256" key="5">
    <source>
        <dbReference type="SAM" id="MobiDB-lite"/>
    </source>
</evidence>
<dbReference type="Gene3D" id="1.10.357.10">
    <property type="entry name" value="Tetracycline Repressor, domain 2"/>
    <property type="match status" value="1"/>
</dbReference>
<dbReference type="PANTHER" id="PTHR30055">
    <property type="entry name" value="HTH-TYPE TRANSCRIPTIONAL REGULATOR RUTR"/>
    <property type="match status" value="1"/>
</dbReference>
<feature type="compositionally biased region" description="Low complexity" evidence="5">
    <location>
        <begin position="1"/>
        <end position="24"/>
    </location>
</feature>
<dbReference type="InterPro" id="IPR036271">
    <property type="entry name" value="Tet_transcr_reg_TetR-rel_C_sf"/>
</dbReference>
<evidence type="ECO:0000256" key="4">
    <source>
        <dbReference type="PROSITE-ProRule" id="PRU00335"/>
    </source>
</evidence>
<dbReference type="PANTHER" id="PTHR30055:SF234">
    <property type="entry name" value="HTH-TYPE TRANSCRIPTIONAL REGULATOR BETI"/>
    <property type="match status" value="1"/>
</dbReference>
<sequence>MVTGIPRAHAADPAPTAAPAAATTPRRRRDPGRRERILTAAAQLAAHRGFHTVGMADIGAEAGIVGSGIYRHFDSKDAILVALLDRVMTRLEDGSRDVLARAGTDRETLSALVRDHIRVAIEDRSVLAVYHREIHTLPEEDRRRLRRSQRHYLEDWVHALTPLRRDLSDGEVRLAVHAAIGAIQSTLFYRSGLAPERLGELLDASAHACLGVDPAPSPTLADVNRG</sequence>
<evidence type="ECO:0000256" key="1">
    <source>
        <dbReference type="ARBA" id="ARBA00023015"/>
    </source>
</evidence>
<accession>A0A4Q7URP9</accession>
<dbReference type="RefSeq" id="WP_130289002.1">
    <property type="nucleotide sequence ID" value="NZ_SHKL01000001.1"/>
</dbReference>
<dbReference type="InterPro" id="IPR001647">
    <property type="entry name" value="HTH_TetR"/>
</dbReference>
<dbReference type="GO" id="GO:0003700">
    <property type="term" value="F:DNA-binding transcription factor activity"/>
    <property type="evidence" value="ECO:0007669"/>
    <property type="project" value="TreeGrafter"/>
</dbReference>
<evidence type="ECO:0000259" key="6">
    <source>
        <dbReference type="PROSITE" id="PS50977"/>
    </source>
</evidence>
<keyword evidence="8" id="KW-1185">Reference proteome</keyword>
<dbReference type="SUPFAM" id="SSF46689">
    <property type="entry name" value="Homeodomain-like"/>
    <property type="match status" value="1"/>
</dbReference>
<evidence type="ECO:0000313" key="8">
    <source>
        <dbReference type="Proteomes" id="UP000291591"/>
    </source>
</evidence>
<evidence type="ECO:0000313" key="7">
    <source>
        <dbReference type="EMBL" id="RZT84402.1"/>
    </source>
</evidence>
<keyword evidence="1" id="KW-0805">Transcription regulation</keyword>
<keyword evidence="2 4" id="KW-0238">DNA-binding</keyword>
<name>A0A4Q7URP9_PSEST</name>
<comment type="caution">
    <text evidence="7">The sequence shown here is derived from an EMBL/GenBank/DDBJ whole genome shotgun (WGS) entry which is preliminary data.</text>
</comment>
<evidence type="ECO:0000256" key="3">
    <source>
        <dbReference type="ARBA" id="ARBA00023163"/>
    </source>
</evidence>
<dbReference type="OrthoDB" id="4456617at2"/>
<dbReference type="InterPro" id="IPR009057">
    <property type="entry name" value="Homeodomain-like_sf"/>
</dbReference>
<dbReference type="AlphaFoldDB" id="A0A4Q7URP9"/>
<dbReference type="Gene3D" id="1.10.10.60">
    <property type="entry name" value="Homeodomain-like"/>
    <property type="match status" value="1"/>
</dbReference>
<protein>
    <submittedName>
        <fullName evidence="7">TetR family transcriptional regulator</fullName>
    </submittedName>
</protein>
<evidence type="ECO:0000256" key="2">
    <source>
        <dbReference type="ARBA" id="ARBA00023125"/>
    </source>
</evidence>
<dbReference type="SUPFAM" id="SSF48498">
    <property type="entry name" value="Tetracyclin repressor-like, C-terminal domain"/>
    <property type="match status" value="1"/>
</dbReference>
<dbReference type="PRINTS" id="PR00455">
    <property type="entry name" value="HTHTETR"/>
</dbReference>
<feature type="domain" description="HTH tetR-type" evidence="6">
    <location>
        <begin position="31"/>
        <end position="91"/>
    </location>
</feature>
<feature type="DNA-binding region" description="H-T-H motif" evidence="4">
    <location>
        <begin position="54"/>
        <end position="73"/>
    </location>
</feature>
<reference evidence="7 8" key="1">
    <citation type="submission" date="2019-02" db="EMBL/GenBank/DDBJ databases">
        <title>Sequencing the genomes of 1000 actinobacteria strains.</title>
        <authorList>
            <person name="Klenk H.-P."/>
        </authorList>
    </citation>
    <scope>NUCLEOTIDE SEQUENCE [LARGE SCALE GENOMIC DNA]</scope>
    <source>
        <strain evidence="7 8">DSM 45779</strain>
    </source>
</reference>
<dbReference type="EMBL" id="SHKL01000001">
    <property type="protein sequence ID" value="RZT84402.1"/>
    <property type="molecule type" value="Genomic_DNA"/>
</dbReference>
<dbReference type="InterPro" id="IPR041490">
    <property type="entry name" value="KstR2_TetR_C"/>
</dbReference>
<organism evidence="7 8">
    <name type="scientific">Pseudonocardia sediminis</name>
    <dbReference type="NCBI Taxonomy" id="1397368"/>
    <lineage>
        <taxon>Bacteria</taxon>
        <taxon>Bacillati</taxon>
        <taxon>Actinomycetota</taxon>
        <taxon>Actinomycetes</taxon>
        <taxon>Pseudonocardiales</taxon>
        <taxon>Pseudonocardiaceae</taxon>
        <taxon>Pseudonocardia</taxon>
    </lineage>
</organism>
<dbReference type="PROSITE" id="PS50977">
    <property type="entry name" value="HTH_TETR_2"/>
    <property type="match status" value="1"/>
</dbReference>
<gene>
    <name evidence="7" type="ORF">EV383_1243</name>
</gene>
<dbReference type="Pfam" id="PF00440">
    <property type="entry name" value="TetR_N"/>
    <property type="match status" value="1"/>
</dbReference>